<dbReference type="PANTHER" id="PTHR31970">
    <property type="match status" value="1"/>
</dbReference>
<feature type="transmembrane region" description="Helical" evidence="1">
    <location>
        <begin position="332"/>
        <end position="359"/>
    </location>
</feature>
<dbReference type="EMBL" id="NHPJ01000104">
    <property type="protein sequence ID" value="OYR55320.1"/>
    <property type="molecule type" value="Genomic_DNA"/>
</dbReference>
<feature type="transmembrane region" description="Helical" evidence="1">
    <location>
        <begin position="210"/>
        <end position="230"/>
    </location>
</feature>
<dbReference type="OrthoDB" id="117479at2157"/>
<dbReference type="InterPro" id="IPR031563">
    <property type="entry name" value="MOT1/MOT2"/>
</dbReference>
<dbReference type="Proteomes" id="UP000216308">
    <property type="component" value="Unassembled WGS sequence"/>
</dbReference>
<feature type="transmembrane region" description="Helical" evidence="1">
    <location>
        <begin position="89"/>
        <end position="112"/>
    </location>
</feature>
<feature type="transmembrane region" description="Helical" evidence="1">
    <location>
        <begin position="299"/>
        <end position="320"/>
    </location>
</feature>
<feature type="transmembrane region" description="Helical" evidence="1">
    <location>
        <begin position="168"/>
        <end position="190"/>
    </location>
</feature>
<keyword evidence="3" id="KW-1185">Reference proteome</keyword>
<evidence type="ECO:0000313" key="2">
    <source>
        <dbReference type="EMBL" id="OYR55320.1"/>
    </source>
</evidence>
<evidence type="ECO:0000256" key="1">
    <source>
        <dbReference type="SAM" id="Phobius"/>
    </source>
</evidence>
<accession>A0A256IFK5</accession>
<keyword evidence="1" id="KW-0472">Membrane</keyword>
<dbReference type="PANTHER" id="PTHR31970:SF9">
    <property type="entry name" value="MOLYBDATE TRANSPORTER 2"/>
    <property type="match status" value="1"/>
</dbReference>
<feature type="transmembrane region" description="Helical" evidence="1">
    <location>
        <begin position="48"/>
        <end position="69"/>
    </location>
</feature>
<feature type="transmembrane region" description="Helical" evidence="1">
    <location>
        <begin position="20"/>
        <end position="41"/>
    </location>
</feature>
<comment type="caution">
    <text evidence="2">The sequence shown here is derived from an EMBL/GenBank/DDBJ whole genome shotgun (WGS) entry which is preliminary data.</text>
</comment>
<reference evidence="2 3" key="1">
    <citation type="journal article" date="2014" name="Front. Microbiol.">
        <title>Population and genomic analysis of the genus Halorubrum.</title>
        <authorList>
            <person name="Fullmer M.S."/>
            <person name="Soucy S.M."/>
            <person name="Swithers K.S."/>
            <person name="Makkay A.M."/>
            <person name="Wheeler R."/>
            <person name="Ventosa A."/>
            <person name="Gogarten J.P."/>
            <person name="Papke R.T."/>
        </authorList>
    </citation>
    <scope>NUCLEOTIDE SEQUENCE [LARGE SCALE GENOMIC DNA]</scope>
    <source>
        <strain evidence="2 3">Cb34</strain>
    </source>
</reference>
<keyword evidence="1" id="KW-1133">Transmembrane helix</keyword>
<gene>
    <name evidence="2" type="ORF">DJ70_12005</name>
</gene>
<protein>
    <submittedName>
        <fullName evidence="2">Sulfate transporter</fullName>
    </submittedName>
</protein>
<keyword evidence="1" id="KW-0812">Transmembrane</keyword>
<feature type="transmembrane region" description="Helical" evidence="1">
    <location>
        <begin position="145"/>
        <end position="161"/>
    </location>
</feature>
<dbReference type="RefSeq" id="WP_094533334.1">
    <property type="nucleotide sequence ID" value="NZ_NHPJ01000104.1"/>
</dbReference>
<proteinExistence type="predicted"/>
<sequence>MGYFRGTSARRRLDLDRGELTGAIGDSVTVVPLVVALALLTEVSLPHVLVGFGVFQVVWGVAYGLPVSVEPMKALAALAIAGALTYAELALAGLALAVVLLAIGLSGTLAAVERWIGDPVIRGIQFAVGLILLETGIRLALEDPLFGAAGVAIAGLAVAAGRPRASGIAVVAACVAVAAWTAGVPTPTLPGTPPLPDLGAAVGWNVAEGAFAQLAMTVGNAALATSLLFADRFDAEVPADDLSTSMGVTNLLAVPMGAIPMCHGCDGVAGKHAFGARTGGANVLIGAGYLGAALVATPALLAAFPLSMVGAVLAVVAVSLGRAVEASSNLPLSVGIGALALVTNLGVAFLLGVAADLAWERTGR</sequence>
<dbReference type="AlphaFoldDB" id="A0A256IFK5"/>
<dbReference type="GO" id="GO:0015098">
    <property type="term" value="F:molybdate ion transmembrane transporter activity"/>
    <property type="evidence" value="ECO:0007669"/>
    <property type="project" value="InterPro"/>
</dbReference>
<evidence type="ECO:0000313" key="3">
    <source>
        <dbReference type="Proteomes" id="UP000216308"/>
    </source>
</evidence>
<name>A0A256IFK5_9EURY</name>
<dbReference type="Pfam" id="PF16983">
    <property type="entry name" value="MFS_MOT1"/>
    <property type="match status" value="2"/>
</dbReference>
<organism evidence="2 3">
    <name type="scientific">Halorubrum halodurans</name>
    <dbReference type="NCBI Taxonomy" id="1383851"/>
    <lineage>
        <taxon>Archaea</taxon>
        <taxon>Methanobacteriati</taxon>
        <taxon>Methanobacteriota</taxon>
        <taxon>Stenosarchaea group</taxon>
        <taxon>Halobacteria</taxon>
        <taxon>Halobacteriales</taxon>
        <taxon>Haloferacaceae</taxon>
        <taxon>Halorubrum</taxon>
    </lineage>
</organism>